<reference evidence="1" key="2">
    <citation type="submission" date="2020-09" db="EMBL/GenBank/DDBJ databases">
        <authorList>
            <person name="Sun Q."/>
            <person name="Ohkuma M."/>
        </authorList>
    </citation>
    <scope>NUCLEOTIDE SEQUENCE</scope>
    <source>
        <strain evidence="1">JCM 10088</strain>
    </source>
</reference>
<dbReference type="EMBL" id="BMNL01000001">
    <property type="protein sequence ID" value="GGP19837.1"/>
    <property type="molecule type" value="Genomic_DNA"/>
</dbReference>
<dbReference type="AlphaFoldDB" id="A0A830GWR6"/>
<gene>
    <name evidence="1" type="ORF">GCM10007981_05130</name>
</gene>
<evidence type="ECO:0000313" key="1">
    <source>
        <dbReference type="EMBL" id="GGP19837.1"/>
    </source>
</evidence>
<proteinExistence type="predicted"/>
<comment type="caution">
    <text evidence="1">The sequence shown here is derived from an EMBL/GenBank/DDBJ whole genome shotgun (WGS) entry which is preliminary data.</text>
</comment>
<sequence length="261" mass="29225">MIFKKTRPAFRENVLWRYVLTIGHPCINVRMGKEIIAIVMDSKGRISFTHRCRGRHLRIKPFKSVESTDAVERPLIGRGGFYITVYTVYRGNAFVNDITISKQGKVEQFRDEANEELARGLVMGGPASRYLEYMLDALIDRYLDTPTPVVIMSAKLTIDSSIIDGLIRPHALDDYASSDYRIYHSPGFMAAVKSITPHRSDITIISRIDRAESFKSAAMGVLLGSSIIHGMTLGRSGKIPVGIDVFYPAARRIASRSDSPR</sequence>
<accession>A0A830GWR6</accession>
<protein>
    <submittedName>
        <fullName evidence="1">Uncharacterized protein</fullName>
    </submittedName>
</protein>
<evidence type="ECO:0000313" key="2">
    <source>
        <dbReference type="Proteomes" id="UP000610960"/>
    </source>
</evidence>
<reference evidence="1" key="1">
    <citation type="journal article" date="2014" name="Int. J. Syst. Evol. Microbiol.">
        <title>Complete genome sequence of Corynebacterium casei LMG S-19264T (=DSM 44701T), isolated from a smear-ripened cheese.</title>
        <authorList>
            <consortium name="US DOE Joint Genome Institute (JGI-PGF)"/>
            <person name="Walter F."/>
            <person name="Albersmeier A."/>
            <person name="Kalinowski J."/>
            <person name="Ruckert C."/>
        </authorList>
    </citation>
    <scope>NUCLEOTIDE SEQUENCE</scope>
    <source>
        <strain evidence="1">JCM 10088</strain>
    </source>
</reference>
<dbReference type="Proteomes" id="UP000610960">
    <property type="component" value="Unassembled WGS sequence"/>
</dbReference>
<keyword evidence="2" id="KW-1185">Reference proteome</keyword>
<name>A0A830GWR6_9CREN</name>
<organism evidence="1 2">
    <name type="scientific">Thermocladium modestius</name>
    <dbReference type="NCBI Taxonomy" id="62609"/>
    <lineage>
        <taxon>Archaea</taxon>
        <taxon>Thermoproteota</taxon>
        <taxon>Thermoprotei</taxon>
        <taxon>Thermoproteales</taxon>
        <taxon>Thermoproteaceae</taxon>
        <taxon>Thermocladium</taxon>
    </lineage>
</organism>